<dbReference type="STRING" id="1514105.AOC36_05525"/>
<evidence type="ECO:0000313" key="3">
    <source>
        <dbReference type="Proteomes" id="UP000063781"/>
    </source>
</evidence>
<feature type="compositionally biased region" description="Acidic residues" evidence="1">
    <location>
        <begin position="198"/>
        <end position="221"/>
    </location>
</feature>
<name>A0A0X8GZV4_9FIRM</name>
<reference evidence="2 3" key="1">
    <citation type="submission" date="2015-10" db="EMBL/GenBank/DDBJ databases">
        <title>Erysipelothrix larvae sp. LV19 isolated from the larval gut of the rhinoceros beetle, Trypoxylus dichotomus.</title>
        <authorList>
            <person name="Lim S."/>
            <person name="Kim B.-C."/>
        </authorList>
    </citation>
    <scope>NUCLEOTIDE SEQUENCE [LARGE SCALE GENOMIC DNA]</scope>
    <source>
        <strain evidence="2 3">LV19</strain>
    </source>
</reference>
<dbReference type="AlphaFoldDB" id="A0A0X8GZV4"/>
<feature type="region of interest" description="Disordered" evidence="1">
    <location>
        <begin position="187"/>
        <end position="234"/>
    </location>
</feature>
<evidence type="ECO:0000313" key="2">
    <source>
        <dbReference type="EMBL" id="AMC93456.1"/>
    </source>
</evidence>
<dbReference type="EMBL" id="CP013213">
    <property type="protein sequence ID" value="AMC93456.1"/>
    <property type="molecule type" value="Genomic_DNA"/>
</dbReference>
<feature type="compositionally biased region" description="Basic and acidic residues" evidence="1">
    <location>
        <begin position="222"/>
        <end position="234"/>
    </location>
</feature>
<dbReference type="Proteomes" id="UP000063781">
    <property type="component" value="Chromosome"/>
</dbReference>
<organism evidence="2 3">
    <name type="scientific">Erysipelothrix larvae</name>
    <dbReference type="NCBI Taxonomy" id="1514105"/>
    <lineage>
        <taxon>Bacteria</taxon>
        <taxon>Bacillati</taxon>
        <taxon>Bacillota</taxon>
        <taxon>Erysipelotrichia</taxon>
        <taxon>Erysipelotrichales</taxon>
        <taxon>Erysipelotrichaceae</taxon>
        <taxon>Erysipelothrix</taxon>
    </lineage>
</organism>
<accession>A0A0X8GZV4</accession>
<sequence length="234" mass="26808">MSKYDAYLTEVVYEIDDLIYDFYRQSNDLISKKKNQDRLIDFRDKTISTLNDMNVRSLEIISQFKDHAMVEDRVDVLVEKNRSILESALTVIDSDKSVGSSVKDVYQNVYEGARKVVDKVNTPETVDKIKDVAQDGYEKVKETIHTVSEDPRFIEGVQKTKDVAKDIVTIGGDALKVSSLKLKEWLDSRSDTSKQTPDVDDLFGDYPDFEEEVNDNEETEPEDRGENNEKSDDL</sequence>
<gene>
    <name evidence="2" type="ORF">AOC36_05525</name>
</gene>
<dbReference type="RefSeq" id="WP_067632262.1">
    <property type="nucleotide sequence ID" value="NZ_CP013213.1"/>
</dbReference>
<dbReference type="OrthoDB" id="1652017at2"/>
<keyword evidence="3" id="KW-1185">Reference proteome</keyword>
<protein>
    <submittedName>
        <fullName evidence="2">Uncharacterized protein</fullName>
    </submittedName>
</protein>
<evidence type="ECO:0000256" key="1">
    <source>
        <dbReference type="SAM" id="MobiDB-lite"/>
    </source>
</evidence>
<dbReference type="KEGG" id="erl:AOC36_05525"/>
<proteinExistence type="predicted"/>